<name>A0A8F9XJG2_9BACT</name>
<reference evidence="2" key="1">
    <citation type="submission" date="2021-08" db="EMBL/GenBank/DDBJ databases">
        <title>Genome of a novel bacterium of the phylum Verrucomicrobia, Oleiharenicola sp. KSB-15.</title>
        <authorList>
            <person name="Chung J.-H."/>
            <person name="Ahn J.-H."/>
            <person name="Yoon Y."/>
            <person name="Kim D.-Y."/>
            <person name="An S.-H."/>
            <person name="Park I."/>
            <person name="Yeon J."/>
        </authorList>
    </citation>
    <scope>NUCLEOTIDE SEQUENCE</scope>
    <source>
        <strain evidence="2">KSB-15</strain>
    </source>
</reference>
<proteinExistence type="predicted"/>
<accession>A0A8F9XJG2</accession>
<organism evidence="2 3">
    <name type="scientific">Horticoccus luteus</name>
    <dbReference type="NCBI Taxonomy" id="2862869"/>
    <lineage>
        <taxon>Bacteria</taxon>
        <taxon>Pseudomonadati</taxon>
        <taxon>Verrucomicrobiota</taxon>
        <taxon>Opitutia</taxon>
        <taxon>Opitutales</taxon>
        <taxon>Opitutaceae</taxon>
        <taxon>Horticoccus</taxon>
    </lineage>
</organism>
<protein>
    <submittedName>
        <fullName evidence="2">Uncharacterized protein</fullName>
    </submittedName>
</protein>
<feature type="transmembrane region" description="Helical" evidence="1">
    <location>
        <begin position="46"/>
        <end position="69"/>
    </location>
</feature>
<evidence type="ECO:0000313" key="2">
    <source>
        <dbReference type="EMBL" id="QYM78638.1"/>
    </source>
</evidence>
<dbReference type="Proteomes" id="UP000825051">
    <property type="component" value="Chromosome"/>
</dbReference>
<keyword evidence="1" id="KW-0812">Transmembrane</keyword>
<dbReference type="AlphaFoldDB" id="A0A8F9XJG2"/>
<dbReference type="KEGG" id="ole:K0B96_15240"/>
<evidence type="ECO:0000313" key="3">
    <source>
        <dbReference type="Proteomes" id="UP000825051"/>
    </source>
</evidence>
<dbReference type="EMBL" id="CP080507">
    <property type="protein sequence ID" value="QYM78638.1"/>
    <property type="molecule type" value="Genomic_DNA"/>
</dbReference>
<evidence type="ECO:0000256" key="1">
    <source>
        <dbReference type="SAM" id="Phobius"/>
    </source>
</evidence>
<feature type="transmembrane region" description="Helical" evidence="1">
    <location>
        <begin position="75"/>
        <end position="94"/>
    </location>
</feature>
<dbReference type="RefSeq" id="WP_220161742.1">
    <property type="nucleotide sequence ID" value="NZ_CP080507.1"/>
</dbReference>
<keyword evidence="1" id="KW-0472">Membrane</keyword>
<keyword evidence="3" id="KW-1185">Reference proteome</keyword>
<gene>
    <name evidence="2" type="ORF">K0B96_15240</name>
</gene>
<sequence length="96" mass="11206">MLPPSMFANLLQLITRRSPSADYGREFVKEVNIRERPRRNRKVERLFIICWLLIAVKCVVVFWACAHYRVPFSAWWVVAPTVLFAAVCTGLYYLGD</sequence>
<keyword evidence="1" id="KW-1133">Transmembrane helix</keyword>